<dbReference type="InterPro" id="IPR050600">
    <property type="entry name" value="SETD3_SETD6_MTase"/>
</dbReference>
<organism evidence="4 5">
    <name type="scientific">Rhodocollybia butyracea</name>
    <dbReference type="NCBI Taxonomy" id="206335"/>
    <lineage>
        <taxon>Eukaryota</taxon>
        <taxon>Fungi</taxon>
        <taxon>Dikarya</taxon>
        <taxon>Basidiomycota</taxon>
        <taxon>Agaricomycotina</taxon>
        <taxon>Agaricomycetes</taxon>
        <taxon>Agaricomycetidae</taxon>
        <taxon>Agaricales</taxon>
        <taxon>Marasmiineae</taxon>
        <taxon>Omphalotaceae</taxon>
        <taxon>Rhodocollybia</taxon>
    </lineage>
</organism>
<dbReference type="OrthoDB" id="341421at2759"/>
<dbReference type="Proteomes" id="UP000772434">
    <property type="component" value="Unassembled WGS sequence"/>
</dbReference>
<keyword evidence="2" id="KW-0808">Transferase</keyword>
<accession>A0A9P5U8A2</accession>
<dbReference type="AlphaFoldDB" id="A0A9P5U8A2"/>
<dbReference type="PANTHER" id="PTHR13271:SF47">
    <property type="entry name" value="ACTIN-HISTIDINE N-METHYLTRANSFERASE"/>
    <property type="match status" value="1"/>
</dbReference>
<evidence type="ECO:0000256" key="1">
    <source>
        <dbReference type="ARBA" id="ARBA00022603"/>
    </source>
</evidence>
<evidence type="ECO:0000256" key="3">
    <source>
        <dbReference type="ARBA" id="ARBA00022691"/>
    </source>
</evidence>
<keyword evidence="1" id="KW-0489">Methyltransferase</keyword>
<name>A0A9P5U8A2_9AGAR</name>
<evidence type="ECO:0000313" key="4">
    <source>
        <dbReference type="EMBL" id="KAF9069649.1"/>
    </source>
</evidence>
<protein>
    <recommendedName>
        <fullName evidence="6">SET domain-containing protein</fullName>
    </recommendedName>
</protein>
<dbReference type="Gene3D" id="3.90.1410.10">
    <property type="entry name" value="set domain protein methyltransferase, domain 1"/>
    <property type="match status" value="1"/>
</dbReference>
<reference evidence="4" key="1">
    <citation type="submission" date="2020-11" db="EMBL/GenBank/DDBJ databases">
        <authorList>
            <consortium name="DOE Joint Genome Institute"/>
            <person name="Ahrendt S."/>
            <person name="Riley R."/>
            <person name="Andreopoulos W."/>
            <person name="Labutti K."/>
            <person name="Pangilinan J."/>
            <person name="Ruiz-Duenas F.J."/>
            <person name="Barrasa J.M."/>
            <person name="Sanchez-Garcia M."/>
            <person name="Camarero S."/>
            <person name="Miyauchi S."/>
            <person name="Serrano A."/>
            <person name="Linde D."/>
            <person name="Babiker R."/>
            <person name="Drula E."/>
            <person name="Ayuso-Fernandez I."/>
            <person name="Pacheco R."/>
            <person name="Padilla G."/>
            <person name="Ferreira P."/>
            <person name="Barriuso J."/>
            <person name="Kellner H."/>
            <person name="Castanera R."/>
            <person name="Alfaro M."/>
            <person name="Ramirez L."/>
            <person name="Pisabarro A.G."/>
            <person name="Kuo A."/>
            <person name="Tritt A."/>
            <person name="Lipzen A."/>
            <person name="He G."/>
            <person name="Yan M."/>
            <person name="Ng V."/>
            <person name="Cullen D."/>
            <person name="Martin F."/>
            <person name="Rosso M.-N."/>
            <person name="Henrissat B."/>
            <person name="Hibbett D."/>
            <person name="Martinez A.T."/>
            <person name="Grigoriev I.V."/>
        </authorList>
    </citation>
    <scope>NUCLEOTIDE SEQUENCE</scope>
    <source>
        <strain evidence="4">AH 40177</strain>
    </source>
</reference>
<proteinExistence type="predicted"/>
<dbReference type="InterPro" id="IPR046341">
    <property type="entry name" value="SET_dom_sf"/>
</dbReference>
<comment type="caution">
    <text evidence="4">The sequence shown here is derived from an EMBL/GenBank/DDBJ whole genome shotgun (WGS) entry which is preliminary data.</text>
</comment>
<dbReference type="GO" id="GO:0032259">
    <property type="term" value="P:methylation"/>
    <property type="evidence" value="ECO:0007669"/>
    <property type="project" value="UniProtKB-KW"/>
</dbReference>
<dbReference type="PANTHER" id="PTHR13271">
    <property type="entry name" value="UNCHARACTERIZED PUTATIVE METHYLTRANSFERASE"/>
    <property type="match status" value="1"/>
</dbReference>
<keyword evidence="5" id="KW-1185">Reference proteome</keyword>
<evidence type="ECO:0008006" key="6">
    <source>
        <dbReference type="Google" id="ProtNLM"/>
    </source>
</evidence>
<evidence type="ECO:0000256" key="2">
    <source>
        <dbReference type="ARBA" id="ARBA00022679"/>
    </source>
</evidence>
<gene>
    <name evidence="4" type="ORF">BDP27DRAFT_1293585</name>
</gene>
<dbReference type="EMBL" id="JADNRY010000048">
    <property type="protein sequence ID" value="KAF9069649.1"/>
    <property type="molecule type" value="Genomic_DNA"/>
</dbReference>
<dbReference type="GO" id="GO:0016279">
    <property type="term" value="F:protein-lysine N-methyltransferase activity"/>
    <property type="evidence" value="ECO:0007669"/>
    <property type="project" value="TreeGrafter"/>
</dbReference>
<evidence type="ECO:0000313" key="5">
    <source>
        <dbReference type="Proteomes" id="UP000772434"/>
    </source>
</evidence>
<dbReference type="SUPFAM" id="SSF82199">
    <property type="entry name" value="SET domain"/>
    <property type="match status" value="1"/>
</dbReference>
<sequence length="447" mass="50476">MMESEEQVSWQNLLDWLKSHGMDTETVLVERRKVPGTAYHGLFARRKCEPKTVLFTVPKLLNTKTLSPHYPSAAKKLSAVQLISLHLLLHQPAPAEGSPDPLFGPYISVLPRNFDYHPLSKLVKEDNSPLLPPSTSKAVQEISIRFHNDLATICSFVHNHLEILHTTSTSKTPSDFASGLENESLVSDYLWSWLNVNTRCIYYEVKTSPADLDNITLCPILDFANHTPHLPYMSPSRPPSNKRINMGRDFTLVSPATTSVDADSELFLKYGDHCNRVLYVEYGFVLPLDCDPGSKRVYEVNVDDIVEGLFMEKGEVGMWMKEVLVLENYWGDWTMHFASGSAFSSYRLTTAIRLFSIFPAGSIPLLSEEMLLPWKDVVLGRRDELSTECEAESCGVLERICTTVVNRASQALANPVLADHDSIRTLWAEEQYVAHRILEQMKKGKVF</sequence>
<keyword evidence="3" id="KW-0949">S-adenosyl-L-methionine</keyword>